<protein>
    <submittedName>
        <fullName evidence="2">Uncharacterized protein</fullName>
    </submittedName>
</protein>
<keyword evidence="3" id="KW-1185">Reference proteome</keyword>
<feature type="transmembrane region" description="Helical" evidence="1">
    <location>
        <begin position="99"/>
        <end position="132"/>
    </location>
</feature>
<keyword evidence="1" id="KW-0812">Transmembrane</keyword>
<proteinExistence type="predicted"/>
<gene>
    <name evidence="2" type="ORF">TMPK1_29300</name>
</gene>
<keyword evidence="1" id="KW-0472">Membrane</keyword>
<dbReference type="EMBL" id="BOPV01000001">
    <property type="protein sequence ID" value="GIL40693.1"/>
    <property type="molecule type" value="Genomic_DNA"/>
</dbReference>
<dbReference type="AlphaFoldDB" id="A0A8S8XB45"/>
<sequence>MRKSDFTGTLRGELVEHGTYDQVGRGSLFNSLSWSDPDGDDRQAGILAGPQVADEVRKGGPGLWYIQRGILFAVRRPDGIVIDDVGELTGWREITVYMLWAIPFVIVALAIAIPALAFVAAFFAVGVVLLWLGMRGVPRAYQLRKQLDAHVGPIVGEPASNAA</sequence>
<evidence type="ECO:0000256" key="1">
    <source>
        <dbReference type="SAM" id="Phobius"/>
    </source>
</evidence>
<evidence type="ECO:0000313" key="2">
    <source>
        <dbReference type="EMBL" id="GIL40693.1"/>
    </source>
</evidence>
<reference evidence="2" key="1">
    <citation type="submission" date="2021-02" db="EMBL/GenBank/DDBJ databases">
        <title>Genome sequence of Rhodospirillales sp. strain TMPK1 isolated from soil.</title>
        <authorList>
            <person name="Nakai R."/>
            <person name="Kusada H."/>
            <person name="Tamaki H."/>
        </authorList>
    </citation>
    <scope>NUCLEOTIDE SEQUENCE</scope>
    <source>
        <strain evidence="2">TMPK1</strain>
    </source>
</reference>
<comment type="caution">
    <text evidence="2">The sequence shown here is derived from an EMBL/GenBank/DDBJ whole genome shotgun (WGS) entry which is preliminary data.</text>
</comment>
<accession>A0A8S8XB45</accession>
<evidence type="ECO:0000313" key="3">
    <source>
        <dbReference type="Proteomes" id="UP000681075"/>
    </source>
</evidence>
<dbReference type="Proteomes" id="UP000681075">
    <property type="component" value="Unassembled WGS sequence"/>
</dbReference>
<dbReference type="RefSeq" id="WP_420243865.1">
    <property type="nucleotide sequence ID" value="NZ_BOPV01000001.1"/>
</dbReference>
<organism evidence="2 3">
    <name type="scientific">Roseiterribacter gracilis</name>
    <dbReference type="NCBI Taxonomy" id="2812848"/>
    <lineage>
        <taxon>Bacteria</taxon>
        <taxon>Pseudomonadati</taxon>
        <taxon>Pseudomonadota</taxon>
        <taxon>Alphaproteobacteria</taxon>
        <taxon>Rhodospirillales</taxon>
        <taxon>Roseiterribacteraceae</taxon>
        <taxon>Roseiterribacter</taxon>
    </lineage>
</organism>
<name>A0A8S8XB45_9PROT</name>
<keyword evidence="1" id="KW-1133">Transmembrane helix</keyword>